<keyword evidence="2" id="KW-0812">Transmembrane</keyword>
<dbReference type="Proteomes" id="UP000707356">
    <property type="component" value="Unassembled WGS sequence"/>
</dbReference>
<name>A0A951P9Y5_9CYAN</name>
<organism evidence="3 4">
    <name type="scientific">Pegethrix bostrychoides GSE-TBD4-15B</name>
    <dbReference type="NCBI Taxonomy" id="2839662"/>
    <lineage>
        <taxon>Bacteria</taxon>
        <taxon>Bacillati</taxon>
        <taxon>Cyanobacteriota</taxon>
        <taxon>Cyanophyceae</taxon>
        <taxon>Oculatellales</taxon>
        <taxon>Oculatellaceae</taxon>
        <taxon>Pegethrix</taxon>
    </lineage>
</organism>
<feature type="transmembrane region" description="Helical" evidence="2">
    <location>
        <begin position="315"/>
        <end position="333"/>
    </location>
</feature>
<keyword evidence="2" id="KW-1133">Transmembrane helix</keyword>
<protein>
    <submittedName>
        <fullName evidence="3">DUF2079 domain-containing protein</fullName>
    </submittedName>
</protein>
<feature type="transmembrane region" description="Helical" evidence="2">
    <location>
        <begin position="135"/>
        <end position="156"/>
    </location>
</feature>
<accession>A0A951P9Y5</accession>
<gene>
    <name evidence="3" type="ORF">KME07_09615</name>
</gene>
<evidence type="ECO:0000313" key="3">
    <source>
        <dbReference type="EMBL" id="MBW4465682.1"/>
    </source>
</evidence>
<feature type="transmembrane region" description="Helical" evidence="2">
    <location>
        <begin position="192"/>
        <end position="220"/>
    </location>
</feature>
<feature type="transmembrane region" description="Helical" evidence="2">
    <location>
        <begin position="37"/>
        <end position="60"/>
    </location>
</feature>
<comment type="caution">
    <text evidence="3">The sequence shown here is derived from an EMBL/GenBank/DDBJ whole genome shotgun (WGS) entry which is preliminary data.</text>
</comment>
<dbReference type="InterPro" id="IPR018650">
    <property type="entry name" value="STSV1_Orf64"/>
</dbReference>
<reference evidence="3" key="1">
    <citation type="submission" date="2021-05" db="EMBL/GenBank/DDBJ databases">
        <authorList>
            <person name="Pietrasiak N."/>
            <person name="Ward R."/>
            <person name="Stajich J.E."/>
            <person name="Kurbessoian T."/>
        </authorList>
    </citation>
    <scope>NUCLEOTIDE SEQUENCE</scope>
    <source>
        <strain evidence="3">GSE-TBD4-15B</strain>
    </source>
</reference>
<reference evidence="3" key="2">
    <citation type="journal article" date="2022" name="Microbiol. Resour. Announc.">
        <title>Metagenome Sequencing to Explore Phylogenomics of Terrestrial Cyanobacteria.</title>
        <authorList>
            <person name="Ward R.D."/>
            <person name="Stajich J.E."/>
            <person name="Johansen J.R."/>
            <person name="Huntemann M."/>
            <person name="Clum A."/>
            <person name="Foster B."/>
            <person name="Foster B."/>
            <person name="Roux S."/>
            <person name="Palaniappan K."/>
            <person name="Varghese N."/>
            <person name="Mukherjee S."/>
            <person name="Reddy T.B.K."/>
            <person name="Daum C."/>
            <person name="Copeland A."/>
            <person name="Chen I.A."/>
            <person name="Ivanova N.N."/>
            <person name="Kyrpides N.C."/>
            <person name="Shapiro N."/>
            <person name="Eloe-Fadrosh E.A."/>
            <person name="Pietrasiak N."/>
        </authorList>
    </citation>
    <scope>NUCLEOTIDE SEQUENCE</scope>
    <source>
        <strain evidence="3">GSE-TBD4-15B</strain>
    </source>
</reference>
<dbReference type="Pfam" id="PF09852">
    <property type="entry name" value="DUF2079"/>
    <property type="match status" value="1"/>
</dbReference>
<keyword evidence="2" id="KW-0472">Membrane</keyword>
<feature type="region of interest" description="Disordered" evidence="1">
    <location>
        <begin position="1"/>
        <end position="22"/>
    </location>
</feature>
<feature type="transmembrane region" description="Helical" evidence="2">
    <location>
        <begin position="339"/>
        <end position="358"/>
    </location>
</feature>
<evidence type="ECO:0000313" key="4">
    <source>
        <dbReference type="Proteomes" id="UP000707356"/>
    </source>
</evidence>
<dbReference type="AlphaFoldDB" id="A0A951P9Y5"/>
<dbReference type="EMBL" id="JAHHHV010000058">
    <property type="protein sequence ID" value="MBW4465682.1"/>
    <property type="molecule type" value="Genomic_DNA"/>
</dbReference>
<evidence type="ECO:0000256" key="2">
    <source>
        <dbReference type="SAM" id="Phobius"/>
    </source>
</evidence>
<sequence>MSDLSSFSETASDQPSPDGSDFKSRFKAIRSHVLSRWILLATVILFAASAIRHLMLISTGFDLGIYDQVAYLLSRGKAPISSYLGFHHLGNHAAYSFYLLAIPYAIYPSVYWLFGVQAVCLALGAWPTWMLARQAGLSQALASAMAAVYLLHPIVFNVNMFDFHPEVMALPVLLLLLWLARAEDLPPLRRKLWFGVALIFVLGCKASLSITVAAMGFWLLLFEKRRFVGGLALLGGTAWFLLATQWIIPGLSGAEAAALGRYKELGGDSVLGVAKNLLLNPGFLLQKVFTRASLQYLGLLFLPFVWGLSPRHLKPLVVTIPLIVINILSANGAQRDLVHQYSLPILPFLLLAVIDSLAHGQGLLRQRRWIIVWALLVFLALAKYGRYYPEYAANLSTWQASREALALVSPQAGVITDNWHAAQLSHREQITLLRGNRSFQADLPQSDYVLINVTHPWDDDFETTNRMFERFKKRPELQISYQRDGVYLFTRKPS</sequence>
<feature type="compositionally biased region" description="Polar residues" evidence="1">
    <location>
        <begin position="1"/>
        <end position="17"/>
    </location>
</feature>
<proteinExistence type="predicted"/>
<feature type="transmembrane region" description="Helical" evidence="2">
    <location>
        <begin position="227"/>
        <end position="248"/>
    </location>
</feature>
<evidence type="ECO:0000256" key="1">
    <source>
        <dbReference type="SAM" id="MobiDB-lite"/>
    </source>
</evidence>
<feature type="transmembrane region" description="Helical" evidence="2">
    <location>
        <begin position="370"/>
        <end position="388"/>
    </location>
</feature>